<dbReference type="InterPro" id="IPR002611">
    <property type="entry name" value="IstB_ATP-bd"/>
</dbReference>
<dbReference type="Gene3D" id="3.40.50.300">
    <property type="entry name" value="P-loop containing nucleotide triphosphate hydrolases"/>
    <property type="match status" value="1"/>
</dbReference>
<dbReference type="InterPro" id="IPR027417">
    <property type="entry name" value="P-loop_NTPase"/>
</dbReference>
<keyword evidence="2" id="KW-0547">Nucleotide-binding</keyword>
<evidence type="ECO:0000259" key="4">
    <source>
        <dbReference type="SMART" id="SM00382"/>
    </source>
</evidence>
<dbReference type="CDD" id="cd00009">
    <property type="entry name" value="AAA"/>
    <property type="match status" value="1"/>
</dbReference>
<evidence type="ECO:0000256" key="1">
    <source>
        <dbReference type="ARBA" id="ARBA00008059"/>
    </source>
</evidence>
<accession>A0ABS9U3D3</accession>
<dbReference type="RefSeq" id="WP_241054859.1">
    <property type="nucleotide sequence ID" value="NZ_JAKZBV010000001.1"/>
</dbReference>
<keyword evidence="3" id="KW-0067">ATP-binding</keyword>
<dbReference type="PANTHER" id="PTHR30050:SF4">
    <property type="entry name" value="ATP-BINDING PROTEIN RV3427C IN INSERTION SEQUENCE-RELATED"/>
    <property type="match status" value="1"/>
</dbReference>
<name>A0ABS9U3D3_9MICC</name>
<comment type="caution">
    <text evidence="5">The sequence shown here is derived from an EMBL/GenBank/DDBJ whole genome shotgun (WGS) entry which is preliminary data.</text>
</comment>
<sequence length="257" mass="28365">MTADNTPMHAPADRTQLASSLRALHLSGMLASLENRLAQAAEGQLGHLDFLQALCLDEINRRDSAALERRTRAAKFEIDARFENFDFTADPGIPSARIRDLANVEWVKAGQHLIISGPVGSGKTHVATALGHQAIRAGAACRFTKTSRMLADLAGGHADGSWGKRLRAYTKPELLILDDFAMREFTPAQGDDIYEIVTDRAARSIIVTTNRDPKDWYPLFPNAVVAESLFDRLVNNAHSLPINAPSYRRRRRPKPTS</sequence>
<dbReference type="PANTHER" id="PTHR30050">
    <property type="entry name" value="CHROMOSOMAL REPLICATION INITIATOR PROTEIN DNAA"/>
    <property type="match status" value="1"/>
</dbReference>
<dbReference type="NCBIfam" id="NF038214">
    <property type="entry name" value="IS21_help_AAA"/>
    <property type="match status" value="1"/>
</dbReference>
<keyword evidence="6" id="KW-1185">Reference proteome</keyword>
<dbReference type="InterPro" id="IPR028350">
    <property type="entry name" value="DNAC/IstB-like"/>
</dbReference>
<evidence type="ECO:0000256" key="2">
    <source>
        <dbReference type="ARBA" id="ARBA00022741"/>
    </source>
</evidence>
<evidence type="ECO:0000313" key="5">
    <source>
        <dbReference type="EMBL" id="MCH6471216.1"/>
    </source>
</evidence>
<dbReference type="InterPro" id="IPR047661">
    <property type="entry name" value="IstB"/>
</dbReference>
<organism evidence="5 6">
    <name type="scientific">Sinomonas terrae</name>
    <dbReference type="NCBI Taxonomy" id="2908838"/>
    <lineage>
        <taxon>Bacteria</taxon>
        <taxon>Bacillati</taxon>
        <taxon>Actinomycetota</taxon>
        <taxon>Actinomycetes</taxon>
        <taxon>Micrococcales</taxon>
        <taxon>Micrococcaceae</taxon>
        <taxon>Sinomonas</taxon>
    </lineage>
</organism>
<dbReference type="Pfam" id="PF01695">
    <property type="entry name" value="IstB_IS21"/>
    <property type="match status" value="1"/>
</dbReference>
<dbReference type="Proteomes" id="UP001202922">
    <property type="component" value="Unassembled WGS sequence"/>
</dbReference>
<dbReference type="SMART" id="SM00382">
    <property type="entry name" value="AAA"/>
    <property type="match status" value="1"/>
</dbReference>
<protein>
    <submittedName>
        <fullName evidence="5">IS21-like element helper ATPase IstB</fullName>
    </submittedName>
</protein>
<evidence type="ECO:0000256" key="3">
    <source>
        <dbReference type="ARBA" id="ARBA00022840"/>
    </source>
</evidence>
<dbReference type="PIRSF" id="PIRSF003073">
    <property type="entry name" value="DNAC_TnpB_IstB"/>
    <property type="match status" value="1"/>
</dbReference>
<proteinExistence type="inferred from homology"/>
<reference evidence="5 6" key="1">
    <citation type="submission" date="2022-03" db="EMBL/GenBank/DDBJ databases">
        <title>Sinomonas sp. isolated from a soil.</title>
        <authorList>
            <person name="Han J."/>
            <person name="Kim D.-U."/>
        </authorList>
    </citation>
    <scope>NUCLEOTIDE SEQUENCE [LARGE SCALE GENOMIC DNA]</scope>
    <source>
        <strain evidence="5 6">5-5</strain>
    </source>
</reference>
<dbReference type="EMBL" id="JAKZBV010000001">
    <property type="protein sequence ID" value="MCH6471216.1"/>
    <property type="molecule type" value="Genomic_DNA"/>
</dbReference>
<gene>
    <name evidence="5" type="primary">istB</name>
    <name evidence="5" type="ORF">L0M17_14735</name>
</gene>
<comment type="similarity">
    <text evidence="1">Belongs to the IS21/IS1162 putative ATP-binding protein family.</text>
</comment>
<dbReference type="InterPro" id="IPR003593">
    <property type="entry name" value="AAA+_ATPase"/>
</dbReference>
<dbReference type="SUPFAM" id="SSF52540">
    <property type="entry name" value="P-loop containing nucleoside triphosphate hydrolases"/>
    <property type="match status" value="1"/>
</dbReference>
<feature type="domain" description="AAA+ ATPase" evidence="4">
    <location>
        <begin position="109"/>
        <end position="240"/>
    </location>
</feature>
<evidence type="ECO:0000313" key="6">
    <source>
        <dbReference type="Proteomes" id="UP001202922"/>
    </source>
</evidence>